<organism evidence="1 2">
    <name type="scientific">Eutypa lata (strain UCR-EL1)</name>
    <name type="common">Grapevine dieback disease fungus</name>
    <name type="synonym">Eutypa armeniacae</name>
    <dbReference type="NCBI Taxonomy" id="1287681"/>
    <lineage>
        <taxon>Eukaryota</taxon>
        <taxon>Fungi</taxon>
        <taxon>Dikarya</taxon>
        <taxon>Ascomycota</taxon>
        <taxon>Pezizomycotina</taxon>
        <taxon>Sordariomycetes</taxon>
        <taxon>Xylariomycetidae</taxon>
        <taxon>Xylariales</taxon>
        <taxon>Diatrypaceae</taxon>
        <taxon>Eutypa</taxon>
    </lineage>
</organism>
<sequence length="287" mass="31810">MEHDLITADSTFTFLKYRNSSPSHTDEDVHISVKRDAYWSYCGPLLQGEDDLPANLHEWASAALSSSLLPLLLPLLGFVNAFIAKSGLDHYWLTIRATKATGEFDRPRWHTDDMFFASDFSFAGNGSPDKGIKRERRHLDLETDWKICGTLLGPATMFIPDTHQAVAREIQRSAKSELATDHTCTSIRCVGCAATADNVREKLGGDLGRLGAVQAAPGECSFFRIGHDTGAVHSEPSMSGGDRIFVNVVPGKEAELGNLMSKWGMEFPRSWWIAPHVVRQHRTQVVK</sequence>
<evidence type="ECO:0000313" key="1">
    <source>
        <dbReference type="EMBL" id="EMR67091.1"/>
    </source>
</evidence>
<name>M7TB51_EUTLA</name>
<dbReference type="AlphaFoldDB" id="M7TB51"/>
<reference evidence="2" key="1">
    <citation type="journal article" date="2013" name="Genome Announc.">
        <title>Draft genome sequence of the grapevine dieback fungus Eutypa lata UCR-EL1.</title>
        <authorList>
            <person name="Blanco-Ulate B."/>
            <person name="Rolshausen P.E."/>
            <person name="Cantu D."/>
        </authorList>
    </citation>
    <scope>NUCLEOTIDE SEQUENCE [LARGE SCALE GENOMIC DNA]</scope>
    <source>
        <strain evidence="2">UCR-EL1</strain>
    </source>
</reference>
<dbReference type="Proteomes" id="UP000012174">
    <property type="component" value="Unassembled WGS sequence"/>
</dbReference>
<proteinExistence type="predicted"/>
<evidence type="ECO:0000313" key="2">
    <source>
        <dbReference type="Proteomes" id="UP000012174"/>
    </source>
</evidence>
<dbReference type="OMA" id="NNQSHYW"/>
<dbReference type="OrthoDB" id="10261951at2759"/>
<dbReference type="HOGENOM" id="CLU_871454_0_0_1"/>
<accession>M7TB51</accession>
<gene>
    <name evidence="1" type="ORF">UCREL1_5913</name>
</gene>
<dbReference type="eggNOG" id="ENOG502SNCM">
    <property type="taxonomic scope" value="Eukaryota"/>
</dbReference>
<protein>
    <submittedName>
        <fullName evidence="1">Uncharacterized protein</fullName>
    </submittedName>
</protein>
<dbReference type="KEGG" id="ela:UCREL1_5913"/>
<keyword evidence="2" id="KW-1185">Reference proteome</keyword>
<dbReference type="EMBL" id="KB706530">
    <property type="protein sequence ID" value="EMR67091.1"/>
    <property type="molecule type" value="Genomic_DNA"/>
</dbReference>